<reference evidence="1 2" key="1">
    <citation type="journal article" date="2021" name="BMC Genomics">
        <title>Datura genome reveals duplications of psychoactive alkaloid biosynthetic genes and high mutation rate following tissue culture.</title>
        <authorList>
            <person name="Rajewski A."/>
            <person name="Carter-House D."/>
            <person name="Stajich J."/>
            <person name="Litt A."/>
        </authorList>
    </citation>
    <scope>NUCLEOTIDE SEQUENCE [LARGE SCALE GENOMIC DNA]</scope>
    <source>
        <strain evidence="1">AR-01</strain>
    </source>
</reference>
<keyword evidence="2" id="KW-1185">Reference proteome</keyword>
<dbReference type="EMBL" id="JACEIK010009964">
    <property type="protein sequence ID" value="MCE3214834.1"/>
    <property type="molecule type" value="Genomic_DNA"/>
</dbReference>
<dbReference type="Proteomes" id="UP000823775">
    <property type="component" value="Unassembled WGS sequence"/>
</dbReference>
<proteinExistence type="predicted"/>
<evidence type="ECO:0000313" key="2">
    <source>
        <dbReference type="Proteomes" id="UP000823775"/>
    </source>
</evidence>
<name>A0ABS8WPK8_DATST</name>
<evidence type="ECO:0000313" key="1">
    <source>
        <dbReference type="EMBL" id="MCE3214834.1"/>
    </source>
</evidence>
<comment type="caution">
    <text evidence="1">The sequence shown here is derived from an EMBL/GenBank/DDBJ whole genome shotgun (WGS) entry which is preliminary data.</text>
</comment>
<protein>
    <submittedName>
        <fullName evidence="1">Uncharacterized protein</fullName>
    </submittedName>
</protein>
<sequence>MTLTDHLTSHQDSLKLNFSATTALDGSPNESLVDMRLTDDLFVMRGAISVVFPFHASRASRSSKENKEHRSDESMPTLVGGLIAMPADQFTMSPSRGLLNLNARNWDLHLHANTRYDLKITSWKDALGVNAAHSFVVEM</sequence>
<gene>
    <name evidence="1" type="ORF">HAX54_053464</name>
</gene>
<organism evidence="1 2">
    <name type="scientific">Datura stramonium</name>
    <name type="common">Jimsonweed</name>
    <name type="synonym">Common thornapple</name>
    <dbReference type="NCBI Taxonomy" id="4076"/>
    <lineage>
        <taxon>Eukaryota</taxon>
        <taxon>Viridiplantae</taxon>
        <taxon>Streptophyta</taxon>
        <taxon>Embryophyta</taxon>
        <taxon>Tracheophyta</taxon>
        <taxon>Spermatophyta</taxon>
        <taxon>Magnoliopsida</taxon>
        <taxon>eudicotyledons</taxon>
        <taxon>Gunneridae</taxon>
        <taxon>Pentapetalae</taxon>
        <taxon>asterids</taxon>
        <taxon>lamiids</taxon>
        <taxon>Solanales</taxon>
        <taxon>Solanaceae</taxon>
        <taxon>Solanoideae</taxon>
        <taxon>Datureae</taxon>
        <taxon>Datura</taxon>
    </lineage>
</organism>
<accession>A0ABS8WPK8</accession>